<keyword evidence="4" id="KW-1185">Reference proteome</keyword>
<name>A0A9X1HZ65_9FLAO</name>
<comment type="caution">
    <text evidence="3">The sequence shown here is derived from an EMBL/GenBank/DDBJ whole genome shotgun (WGS) entry which is preliminary data.</text>
</comment>
<dbReference type="AlphaFoldDB" id="A0A9X1HZ65"/>
<feature type="domain" description="Phosphatidic acid phosphatase type 2/haloperoxidase" evidence="2">
    <location>
        <begin position="74"/>
        <end position="193"/>
    </location>
</feature>
<protein>
    <submittedName>
        <fullName evidence="3">Phosphatase PAP2 family protein</fullName>
    </submittedName>
</protein>
<feature type="transmembrane region" description="Helical" evidence="1">
    <location>
        <begin position="127"/>
        <end position="146"/>
    </location>
</feature>
<feature type="transmembrane region" description="Helical" evidence="1">
    <location>
        <begin position="178"/>
        <end position="196"/>
    </location>
</feature>
<organism evidence="3 4">
    <name type="scientific">Neotamlana laminarinivorans</name>
    <dbReference type="NCBI Taxonomy" id="2883124"/>
    <lineage>
        <taxon>Bacteria</taxon>
        <taxon>Pseudomonadati</taxon>
        <taxon>Bacteroidota</taxon>
        <taxon>Flavobacteriia</taxon>
        <taxon>Flavobacteriales</taxon>
        <taxon>Flavobacteriaceae</taxon>
        <taxon>Neotamlana</taxon>
    </lineage>
</organism>
<dbReference type="Proteomes" id="UP001139199">
    <property type="component" value="Unassembled WGS sequence"/>
</dbReference>
<proteinExistence type="predicted"/>
<keyword evidence="1" id="KW-0472">Membrane</keyword>
<dbReference type="InterPro" id="IPR036938">
    <property type="entry name" value="PAP2/HPO_sf"/>
</dbReference>
<dbReference type="SMART" id="SM00014">
    <property type="entry name" value="acidPPc"/>
    <property type="match status" value="1"/>
</dbReference>
<evidence type="ECO:0000313" key="4">
    <source>
        <dbReference type="Proteomes" id="UP001139199"/>
    </source>
</evidence>
<keyword evidence="1" id="KW-0812">Transmembrane</keyword>
<dbReference type="EMBL" id="JAJAPW010000002">
    <property type="protein sequence ID" value="MCB4798005.1"/>
    <property type="molecule type" value="Genomic_DNA"/>
</dbReference>
<sequence length="234" mass="27013">MKVKFKTVLPFAIVLAVFFPLIFVFKEASSIFINSFHTPKLDSFFIKTTWLGEGFMLISALLLILVKKTKWIIAFLIGLAIHFILIQINKLLLFPDVLRPLGYFEAIGKEHLLYRIENLRIYRTTSFPSGHTTGATFGAAFIAFAFKKIRSVAWVMMALSVFVGLSRIYLIQHFLIDVYFGLLFGFISAVLAIVITKRIHKKYAWMNKFLIPKFKNLEVYIEEPDIIEESWNSN</sequence>
<keyword evidence="1" id="KW-1133">Transmembrane helix</keyword>
<dbReference type="Gene3D" id="1.20.144.10">
    <property type="entry name" value="Phosphatidic acid phosphatase type 2/haloperoxidase"/>
    <property type="match status" value="1"/>
</dbReference>
<gene>
    <name evidence="3" type="ORF">LG649_04065</name>
</gene>
<evidence type="ECO:0000313" key="3">
    <source>
        <dbReference type="EMBL" id="MCB4798005.1"/>
    </source>
</evidence>
<feature type="transmembrane region" description="Helical" evidence="1">
    <location>
        <begin position="7"/>
        <end position="25"/>
    </location>
</feature>
<feature type="transmembrane region" description="Helical" evidence="1">
    <location>
        <begin position="153"/>
        <end position="172"/>
    </location>
</feature>
<feature type="transmembrane region" description="Helical" evidence="1">
    <location>
        <begin position="73"/>
        <end position="94"/>
    </location>
</feature>
<dbReference type="InterPro" id="IPR000326">
    <property type="entry name" value="PAP2/HPO"/>
</dbReference>
<dbReference type="Pfam" id="PF01569">
    <property type="entry name" value="PAP2"/>
    <property type="match status" value="1"/>
</dbReference>
<reference evidence="3" key="1">
    <citation type="submission" date="2021-10" db="EMBL/GenBank/DDBJ databases">
        <title>Tamlana sargassums sp. nov., and Tamlana laminarinivorans sp. nov., two new bacteria isolated from the brown alga.</title>
        <authorList>
            <person name="Li J."/>
        </authorList>
    </citation>
    <scope>NUCLEOTIDE SEQUENCE</scope>
    <source>
        <strain evidence="3">PT2-4</strain>
    </source>
</reference>
<accession>A0A9X1HZ65</accession>
<evidence type="ECO:0000256" key="1">
    <source>
        <dbReference type="SAM" id="Phobius"/>
    </source>
</evidence>
<dbReference type="SUPFAM" id="SSF48317">
    <property type="entry name" value="Acid phosphatase/Vanadium-dependent haloperoxidase"/>
    <property type="match status" value="1"/>
</dbReference>
<feature type="transmembrane region" description="Helical" evidence="1">
    <location>
        <begin position="45"/>
        <end position="66"/>
    </location>
</feature>
<dbReference type="RefSeq" id="WP_226541197.1">
    <property type="nucleotide sequence ID" value="NZ_JAJAPW010000002.1"/>
</dbReference>
<evidence type="ECO:0000259" key="2">
    <source>
        <dbReference type="SMART" id="SM00014"/>
    </source>
</evidence>